<sequence length="318" mass="36187">MVNTSWNVPRQTYSMALDTKCQESSPGDSEEEEDEEKEEKEDEDEESQEEKEEVKPDCITSDGEYLSSFPALPNQVFNTDQAMLTLIKEFAWDDGYVIVISCSDKDQRKCFKCDRKSQEASVGSKADTKRKGDPRENSKFSRLIGFPFAACAMFHKTTGQWYLKVDASHHNHPDSTNPCSHIENRRLTPAQFSKVKNLSKAGLKPSKILRVMHTTKEEGKSLLATKNTIYVAKRQVKFESLQGISPIFHLKNQIGNSEYSTLFKTDHEGTFKALFFFHHDPLPCYSAYNTIIFANSTYKTHKYKTPLLQLSGMSGNNC</sequence>
<evidence type="ECO:0000313" key="3">
    <source>
        <dbReference type="Proteomes" id="UP000037035"/>
    </source>
</evidence>
<organism evidence="2 3">
    <name type="scientific">Puccinia sorghi</name>
    <dbReference type="NCBI Taxonomy" id="27349"/>
    <lineage>
        <taxon>Eukaryota</taxon>
        <taxon>Fungi</taxon>
        <taxon>Dikarya</taxon>
        <taxon>Basidiomycota</taxon>
        <taxon>Pucciniomycotina</taxon>
        <taxon>Pucciniomycetes</taxon>
        <taxon>Pucciniales</taxon>
        <taxon>Pucciniaceae</taxon>
        <taxon>Puccinia</taxon>
    </lineage>
</organism>
<feature type="compositionally biased region" description="Acidic residues" evidence="1">
    <location>
        <begin position="28"/>
        <end position="51"/>
    </location>
</feature>
<feature type="compositionally biased region" description="Polar residues" evidence="1">
    <location>
        <begin position="1"/>
        <end position="14"/>
    </location>
</feature>
<gene>
    <name evidence="2" type="ORF">VP01_4865g1</name>
</gene>
<keyword evidence="3" id="KW-1185">Reference proteome</keyword>
<dbReference type="PANTHER" id="PTHR47718:SF10">
    <property type="entry name" value="PROTEIN FAR1-RELATED SEQUENCE"/>
    <property type="match status" value="1"/>
</dbReference>
<proteinExistence type="predicted"/>
<dbReference type="AlphaFoldDB" id="A0A0L6UMC4"/>
<dbReference type="VEuPathDB" id="FungiDB:VP01_4865g1"/>
<feature type="region of interest" description="Disordered" evidence="1">
    <location>
        <begin position="1"/>
        <end position="57"/>
    </location>
</feature>
<dbReference type="EMBL" id="LAVV01010015">
    <property type="protein sequence ID" value="KNZ49671.1"/>
    <property type="molecule type" value="Genomic_DNA"/>
</dbReference>
<protein>
    <recommendedName>
        <fullName evidence="4">FAR1 domain-containing protein</fullName>
    </recommendedName>
</protein>
<comment type="caution">
    <text evidence="2">The sequence shown here is derived from an EMBL/GenBank/DDBJ whole genome shotgun (WGS) entry which is preliminary data.</text>
</comment>
<dbReference type="Proteomes" id="UP000037035">
    <property type="component" value="Unassembled WGS sequence"/>
</dbReference>
<reference evidence="2 3" key="1">
    <citation type="submission" date="2015-08" db="EMBL/GenBank/DDBJ databases">
        <title>Next Generation Sequencing and Analysis of the Genome of Puccinia sorghi L Schw, the Causal Agent of Maize Common Rust.</title>
        <authorList>
            <person name="Rochi L."/>
            <person name="Burguener G."/>
            <person name="Darino M."/>
            <person name="Turjanski A."/>
            <person name="Kreff E."/>
            <person name="Dieguez M.J."/>
            <person name="Sacco F."/>
        </authorList>
    </citation>
    <scope>NUCLEOTIDE SEQUENCE [LARGE SCALE GENOMIC DNA]</scope>
    <source>
        <strain evidence="2 3">RO10H11247</strain>
    </source>
</reference>
<dbReference type="STRING" id="27349.A0A0L6UMC4"/>
<evidence type="ECO:0008006" key="4">
    <source>
        <dbReference type="Google" id="ProtNLM"/>
    </source>
</evidence>
<dbReference type="OrthoDB" id="2507671at2759"/>
<dbReference type="PANTHER" id="PTHR47718">
    <property type="entry name" value="OS01G0519700 PROTEIN"/>
    <property type="match status" value="1"/>
</dbReference>
<evidence type="ECO:0000256" key="1">
    <source>
        <dbReference type="SAM" id="MobiDB-lite"/>
    </source>
</evidence>
<evidence type="ECO:0000313" key="2">
    <source>
        <dbReference type="EMBL" id="KNZ49671.1"/>
    </source>
</evidence>
<name>A0A0L6UMC4_9BASI</name>
<accession>A0A0L6UMC4</accession>